<comment type="catalytic activity">
    <reaction evidence="1">
        <text>ATP + protein L-histidine = ADP + protein N-phospho-L-histidine.</text>
        <dbReference type="EC" id="2.7.13.3"/>
    </reaction>
</comment>
<dbReference type="PANTHER" id="PTHR43547:SF10">
    <property type="entry name" value="SENSOR HISTIDINE KINASE DCUS"/>
    <property type="match status" value="1"/>
</dbReference>
<keyword evidence="10" id="KW-0067">ATP-binding</keyword>
<dbReference type="PROSITE" id="PS50109">
    <property type="entry name" value="HIS_KIN"/>
    <property type="match status" value="1"/>
</dbReference>
<evidence type="ECO:0000256" key="8">
    <source>
        <dbReference type="ARBA" id="ARBA00022741"/>
    </source>
</evidence>
<dbReference type="SUPFAM" id="SSF55874">
    <property type="entry name" value="ATPase domain of HSP90 chaperone/DNA topoisomerase II/histidine kinase"/>
    <property type="match status" value="1"/>
</dbReference>
<dbReference type="GO" id="GO:0016301">
    <property type="term" value="F:kinase activity"/>
    <property type="evidence" value="ECO:0007669"/>
    <property type="project" value="UniProtKB-KW"/>
</dbReference>
<dbReference type="InterPro" id="IPR033463">
    <property type="entry name" value="sCache_3"/>
</dbReference>
<dbReference type="InterPro" id="IPR029151">
    <property type="entry name" value="Sensor-like_sf"/>
</dbReference>
<accession>A0ABP7CJF0</accession>
<dbReference type="InterPro" id="IPR036890">
    <property type="entry name" value="HATPase_C_sf"/>
</dbReference>
<feature type="domain" description="Histidine kinase" evidence="15">
    <location>
        <begin position="354"/>
        <end position="570"/>
    </location>
</feature>
<keyword evidence="8" id="KW-0547">Nucleotide-binding</keyword>
<evidence type="ECO:0000256" key="1">
    <source>
        <dbReference type="ARBA" id="ARBA00000085"/>
    </source>
</evidence>
<evidence type="ECO:0000256" key="5">
    <source>
        <dbReference type="ARBA" id="ARBA00022553"/>
    </source>
</evidence>
<keyword evidence="12" id="KW-0902">Two-component regulatory system</keyword>
<organism evidence="17 18">
    <name type="scientific">Zhihengliuella alba</name>
    <dbReference type="NCBI Taxonomy" id="547018"/>
    <lineage>
        <taxon>Bacteria</taxon>
        <taxon>Bacillati</taxon>
        <taxon>Actinomycetota</taxon>
        <taxon>Actinomycetes</taxon>
        <taxon>Micrococcales</taxon>
        <taxon>Micrococcaceae</taxon>
        <taxon>Zhihengliuella</taxon>
    </lineage>
</organism>
<sequence>MSLARRLFLWQLAVVVLLSALLAAVSYDNTRDRMREETAARVQSVSATLANDPFVAAHLAGPDPTAQLQPYTGKLLEEADVDFVTIMTPDGTRVTHPDPAEIGRPYLGTIEQARAGRPHVEEYVGTLGPSVRAISPVFVTAAPGGGDGAAPGTTEPGTTEPGTVDPALGHSELVGLVAVGVTSRSLDVALASDIPAIGLVAGLALGLGGIGSYAIAGYVRRATLDLGPEQLRRLFDYYDSALHSLREGLLLTDATGRLVLYNDRAAQLLGLSPVDPRHPRAVEDAGLPEPVAHLIADGRTAEDEVHLAHGRILILNQHSGERGGVVTTVQDHTDLQSLAGELESMRTLADALRAQTHEHANRLHTVASLIELGRTDEALRFAVEDRQASQQLTDDVVRSLDEPYLSALLVGKAAQAHERGIELTLTASGELPPDSLDARDLVTITGNLLDNAFDAAAEGAQRRVWADFAATGEELLITVADSGPGIDDELIEEFLRFGASSKIPAAAGPPESGIPPGSGAPSGTGAPSSSGAPRGVGLALVRQAVLRLGGTLEIENDGGAIFTATLPLRGDAA</sequence>
<dbReference type="CDD" id="cd00130">
    <property type="entry name" value="PAS"/>
    <property type="match status" value="1"/>
</dbReference>
<dbReference type="InterPro" id="IPR000014">
    <property type="entry name" value="PAS"/>
</dbReference>
<dbReference type="Pfam" id="PF02518">
    <property type="entry name" value="HATPase_c"/>
    <property type="match status" value="1"/>
</dbReference>
<dbReference type="InterPro" id="IPR035965">
    <property type="entry name" value="PAS-like_dom_sf"/>
</dbReference>
<dbReference type="Gene3D" id="3.30.565.10">
    <property type="entry name" value="Histidine kinase-like ATPase, C-terminal domain"/>
    <property type="match status" value="1"/>
</dbReference>
<feature type="region of interest" description="Disordered" evidence="14">
    <location>
        <begin position="506"/>
        <end position="533"/>
    </location>
</feature>
<dbReference type="SUPFAM" id="SSF103190">
    <property type="entry name" value="Sensory domain-like"/>
    <property type="match status" value="1"/>
</dbReference>
<dbReference type="RefSeq" id="WP_344878199.1">
    <property type="nucleotide sequence ID" value="NZ_BAABCJ010000001.1"/>
</dbReference>
<keyword evidence="4" id="KW-1003">Cell membrane</keyword>
<evidence type="ECO:0000313" key="18">
    <source>
        <dbReference type="Proteomes" id="UP001501536"/>
    </source>
</evidence>
<dbReference type="Proteomes" id="UP001501536">
    <property type="component" value="Unassembled WGS sequence"/>
</dbReference>
<comment type="subcellular location">
    <subcellularLocation>
        <location evidence="2">Cell membrane</location>
        <topology evidence="2">Multi-pass membrane protein</topology>
    </subcellularLocation>
</comment>
<dbReference type="Pfam" id="PF17203">
    <property type="entry name" value="sCache_3_2"/>
    <property type="match status" value="1"/>
</dbReference>
<evidence type="ECO:0000256" key="14">
    <source>
        <dbReference type="SAM" id="MobiDB-lite"/>
    </source>
</evidence>
<gene>
    <name evidence="17" type="ORF">GCM10022377_00160</name>
</gene>
<dbReference type="PROSITE" id="PS50112">
    <property type="entry name" value="PAS"/>
    <property type="match status" value="1"/>
</dbReference>
<keyword evidence="6" id="KW-0808">Transferase</keyword>
<keyword evidence="5" id="KW-0597">Phosphoprotein</keyword>
<evidence type="ECO:0000256" key="2">
    <source>
        <dbReference type="ARBA" id="ARBA00004651"/>
    </source>
</evidence>
<dbReference type="PANTHER" id="PTHR43547">
    <property type="entry name" value="TWO-COMPONENT HISTIDINE KINASE"/>
    <property type="match status" value="1"/>
</dbReference>
<keyword evidence="18" id="KW-1185">Reference proteome</keyword>
<dbReference type="SMART" id="SM00091">
    <property type="entry name" value="PAS"/>
    <property type="match status" value="1"/>
</dbReference>
<evidence type="ECO:0000256" key="3">
    <source>
        <dbReference type="ARBA" id="ARBA00012438"/>
    </source>
</evidence>
<evidence type="ECO:0000256" key="12">
    <source>
        <dbReference type="ARBA" id="ARBA00023012"/>
    </source>
</evidence>
<feature type="region of interest" description="Disordered" evidence="14">
    <location>
        <begin position="144"/>
        <end position="163"/>
    </location>
</feature>
<evidence type="ECO:0000256" key="9">
    <source>
        <dbReference type="ARBA" id="ARBA00022777"/>
    </source>
</evidence>
<dbReference type="EC" id="2.7.13.3" evidence="3"/>
<evidence type="ECO:0000259" key="16">
    <source>
        <dbReference type="PROSITE" id="PS50112"/>
    </source>
</evidence>
<evidence type="ECO:0000256" key="11">
    <source>
        <dbReference type="ARBA" id="ARBA00022989"/>
    </source>
</evidence>
<proteinExistence type="predicted"/>
<keyword evidence="7" id="KW-0812">Transmembrane</keyword>
<comment type="caution">
    <text evidence="17">The sequence shown here is derived from an EMBL/GenBank/DDBJ whole genome shotgun (WGS) entry which is preliminary data.</text>
</comment>
<dbReference type="SUPFAM" id="SSF55785">
    <property type="entry name" value="PYP-like sensor domain (PAS domain)"/>
    <property type="match status" value="1"/>
</dbReference>
<dbReference type="InterPro" id="IPR004358">
    <property type="entry name" value="Sig_transdc_His_kin-like_C"/>
</dbReference>
<evidence type="ECO:0000256" key="13">
    <source>
        <dbReference type="ARBA" id="ARBA00023136"/>
    </source>
</evidence>
<feature type="domain" description="PAS" evidence="16">
    <location>
        <begin position="234"/>
        <end position="275"/>
    </location>
</feature>
<dbReference type="Gene3D" id="3.30.450.20">
    <property type="entry name" value="PAS domain"/>
    <property type="match status" value="2"/>
</dbReference>
<evidence type="ECO:0000256" key="4">
    <source>
        <dbReference type="ARBA" id="ARBA00022475"/>
    </source>
</evidence>
<dbReference type="PRINTS" id="PR00344">
    <property type="entry name" value="BCTRLSENSOR"/>
</dbReference>
<evidence type="ECO:0000313" key="17">
    <source>
        <dbReference type="EMBL" id="GAA3691825.1"/>
    </source>
</evidence>
<dbReference type="SMART" id="SM00387">
    <property type="entry name" value="HATPase_c"/>
    <property type="match status" value="1"/>
</dbReference>
<protein>
    <recommendedName>
        <fullName evidence="3">histidine kinase</fullName>
        <ecNumber evidence="3">2.7.13.3</ecNumber>
    </recommendedName>
</protein>
<dbReference type="EMBL" id="BAABCJ010000001">
    <property type="protein sequence ID" value="GAA3691825.1"/>
    <property type="molecule type" value="Genomic_DNA"/>
</dbReference>
<evidence type="ECO:0000256" key="10">
    <source>
        <dbReference type="ARBA" id="ARBA00022840"/>
    </source>
</evidence>
<keyword evidence="9 17" id="KW-0418">Kinase</keyword>
<evidence type="ECO:0000256" key="7">
    <source>
        <dbReference type="ARBA" id="ARBA00022692"/>
    </source>
</evidence>
<evidence type="ECO:0000256" key="6">
    <source>
        <dbReference type="ARBA" id="ARBA00022679"/>
    </source>
</evidence>
<evidence type="ECO:0000259" key="15">
    <source>
        <dbReference type="PROSITE" id="PS50109"/>
    </source>
</evidence>
<dbReference type="InterPro" id="IPR003594">
    <property type="entry name" value="HATPase_dom"/>
</dbReference>
<dbReference type="InterPro" id="IPR005467">
    <property type="entry name" value="His_kinase_dom"/>
</dbReference>
<keyword evidence="11" id="KW-1133">Transmembrane helix</keyword>
<reference evidence="18" key="1">
    <citation type="journal article" date="2019" name="Int. J. Syst. Evol. Microbiol.">
        <title>The Global Catalogue of Microorganisms (GCM) 10K type strain sequencing project: providing services to taxonomists for standard genome sequencing and annotation.</title>
        <authorList>
            <consortium name="The Broad Institute Genomics Platform"/>
            <consortium name="The Broad Institute Genome Sequencing Center for Infectious Disease"/>
            <person name="Wu L."/>
            <person name="Ma J."/>
        </authorList>
    </citation>
    <scope>NUCLEOTIDE SEQUENCE [LARGE SCALE GENOMIC DNA]</scope>
    <source>
        <strain evidence="18">JCM 16961</strain>
    </source>
</reference>
<keyword evidence="13" id="KW-0472">Membrane</keyword>
<name>A0ABP7CJF0_9MICC</name>
<feature type="compositionally biased region" description="Low complexity" evidence="14">
    <location>
        <begin position="150"/>
        <end position="163"/>
    </location>
</feature>